<evidence type="ECO:0000259" key="5">
    <source>
        <dbReference type="PROSITE" id="PS50931"/>
    </source>
</evidence>
<evidence type="ECO:0000256" key="1">
    <source>
        <dbReference type="ARBA" id="ARBA00009437"/>
    </source>
</evidence>
<dbReference type="Gene3D" id="1.10.10.10">
    <property type="entry name" value="Winged helix-like DNA-binding domain superfamily/Winged helix DNA-binding domain"/>
    <property type="match status" value="1"/>
</dbReference>
<dbReference type="PANTHER" id="PTHR30118">
    <property type="entry name" value="HTH-TYPE TRANSCRIPTIONAL REGULATOR LEUO-RELATED"/>
    <property type="match status" value="1"/>
</dbReference>
<dbReference type="RefSeq" id="WP_205157089.1">
    <property type="nucleotide sequence ID" value="NZ_JAFEUM010000001.1"/>
</dbReference>
<keyword evidence="2" id="KW-0805">Transcription regulation</keyword>
<dbReference type="InterPro" id="IPR005119">
    <property type="entry name" value="LysR_subst-bd"/>
</dbReference>
<proteinExistence type="inferred from homology"/>
<name>A0ABS2HHC8_9VIBR</name>
<evidence type="ECO:0000256" key="4">
    <source>
        <dbReference type="ARBA" id="ARBA00023163"/>
    </source>
</evidence>
<dbReference type="InterPro" id="IPR036388">
    <property type="entry name" value="WH-like_DNA-bd_sf"/>
</dbReference>
<organism evidence="6 7">
    <name type="scientific">Vibrio ulleungensis</name>
    <dbReference type="NCBI Taxonomy" id="2807619"/>
    <lineage>
        <taxon>Bacteria</taxon>
        <taxon>Pseudomonadati</taxon>
        <taxon>Pseudomonadota</taxon>
        <taxon>Gammaproteobacteria</taxon>
        <taxon>Vibrionales</taxon>
        <taxon>Vibrionaceae</taxon>
        <taxon>Vibrio</taxon>
    </lineage>
</organism>
<dbReference type="PRINTS" id="PR00039">
    <property type="entry name" value="HTHLYSR"/>
</dbReference>
<keyword evidence="4" id="KW-0804">Transcription</keyword>
<evidence type="ECO:0000256" key="2">
    <source>
        <dbReference type="ARBA" id="ARBA00023015"/>
    </source>
</evidence>
<dbReference type="SUPFAM" id="SSF46785">
    <property type="entry name" value="Winged helix' DNA-binding domain"/>
    <property type="match status" value="1"/>
</dbReference>
<dbReference type="InterPro" id="IPR050389">
    <property type="entry name" value="LysR-type_TF"/>
</dbReference>
<dbReference type="InterPro" id="IPR000847">
    <property type="entry name" value="LysR_HTH_N"/>
</dbReference>
<comment type="similarity">
    <text evidence="1">Belongs to the LysR transcriptional regulatory family.</text>
</comment>
<dbReference type="PROSITE" id="PS50931">
    <property type="entry name" value="HTH_LYSR"/>
    <property type="match status" value="1"/>
</dbReference>
<keyword evidence="7" id="KW-1185">Reference proteome</keyword>
<accession>A0ABS2HHC8</accession>
<evidence type="ECO:0000313" key="7">
    <source>
        <dbReference type="Proteomes" id="UP000809621"/>
    </source>
</evidence>
<reference evidence="6 7" key="1">
    <citation type="submission" date="2021-02" db="EMBL/GenBank/DDBJ databases">
        <authorList>
            <person name="Park J.-S."/>
        </authorList>
    </citation>
    <scope>NUCLEOTIDE SEQUENCE [LARGE SCALE GENOMIC DNA]</scope>
    <source>
        <strain evidence="6 7">188UL20-2</strain>
    </source>
</reference>
<dbReference type="InterPro" id="IPR036390">
    <property type="entry name" value="WH_DNA-bd_sf"/>
</dbReference>
<comment type="caution">
    <text evidence="6">The sequence shown here is derived from an EMBL/GenBank/DDBJ whole genome shotgun (WGS) entry which is preliminary data.</text>
</comment>
<feature type="domain" description="HTH lysR-type" evidence="5">
    <location>
        <begin position="5"/>
        <end position="62"/>
    </location>
</feature>
<dbReference type="EMBL" id="JAFEUM010000001">
    <property type="protein sequence ID" value="MBM7035492.1"/>
    <property type="molecule type" value="Genomic_DNA"/>
</dbReference>
<dbReference type="SUPFAM" id="SSF53850">
    <property type="entry name" value="Periplasmic binding protein-like II"/>
    <property type="match status" value="1"/>
</dbReference>
<dbReference type="Pfam" id="PF03466">
    <property type="entry name" value="LysR_substrate"/>
    <property type="match status" value="1"/>
</dbReference>
<gene>
    <name evidence="6" type="ORF">JQC93_03650</name>
</gene>
<keyword evidence="3" id="KW-0238">DNA-binding</keyword>
<evidence type="ECO:0000313" key="6">
    <source>
        <dbReference type="EMBL" id="MBM7035492.1"/>
    </source>
</evidence>
<protein>
    <submittedName>
        <fullName evidence="6">LysR family transcriptional regulator</fullName>
    </submittedName>
</protein>
<dbReference type="Pfam" id="PF00126">
    <property type="entry name" value="HTH_1"/>
    <property type="match status" value="1"/>
</dbReference>
<evidence type="ECO:0000256" key="3">
    <source>
        <dbReference type="ARBA" id="ARBA00023125"/>
    </source>
</evidence>
<sequence length="303" mass="34371">MLNKIDWNLLSVFMEVYRLNSITQAAEALDTTQPVVSNILKRLTEQLDEPLFIREGRGIRPTAVAVQLASDIQPLMHGINSALENVKTFDITKPRLFTIFVTEPMLMLLQPLLNEDKSLGACNIQFVLAPADQHEMLDQISLQKADLAITVGSVNHHSFHVQPIHKERMLLTCANDHPRVQGNISLTQYYEEVHVGIKENRSGLHEINSLTEHRLEPRKVWVKCDSIISGLALASKTDIICLSPESIAHQYKEMFNLQVMEIPYTTHPVVHNMISHNRTMKSHAHLWLRDKLISAISRSESLA</sequence>
<dbReference type="Proteomes" id="UP000809621">
    <property type="component" value="Unassembled WGS sequence"/>
</dbReference>
<dbReference type="PANTHER" id="PTHR30118:SF6">
    <property type="entry name" value="HTH-TYPE TRANSCRIPTIONAL REGULATOR LEUO"/>
    <property type="match status" value="1"/>
</dbReference>
<dbReference type="Gene3D" id="3.40.190.10">
    <property type="entry name" value="Periplasmic binding protein-like II"/>
    <property type="match status" value="2"/>
</dbReference>